<evidence type="ECO:0000313" key="6">
    <source>
        <dbReference type="EMBL" id="KAK8719492.1"/>
    </source>
</evidence>
<dbReference type="InterPro" id="IPR003598">
    <property type="entry name" value="Ig_sub2"/>
</dbReference>
<evidence type="ECO:0000256" key="1">
    <source>
        <dbReference type="ARBA" id="ARBA00004167"/>
    </source>
</evidence>
<feature type="compositionally biased region" description="Polar residues" evidence="4">
    <location>
        <begin position="36"/>
        <end position="53"/>
    </location>
</feature>
<dbReference type="Proteomes" id="UP001445076">
    <property type="component" value="Unassembled WGS sequence"/>
</dbReference>
<dbReference type="Pfam" id="PF13927">
    <property type="entry name" value="Ig_3"/>
    <property type="match status" value="1"/>
</dbReference>
<evidence type="ECO:0000256" key="4">
    <source>
        <dbReference type="SAM" id="MobiDB-lite"/>
    </source>
</evidence>
<dbReference type="AlphaFoldDB" id="A0AAW0VRA5"/>
<organism evidence="6 7">
    <name type="scientific">Cherax quadricarinatus</name>
    <name type="common">Australian red claw crayfish</name>
    <dbReference type="NCBI Taxonomy" id="27406"/>
    <lineage>
        <taxon>Eukaryota</taxon>
        <taxon>Metazoa</taxon>
        <taxon>Ecdysozoa</taxon>
        <taxon>Arthropoda</taxon>
        <taxon>Crustacea</taxon>
        <taxon>Multicrustacea</taxon>
        <taxon>Malacostraca</taxon>
        <taxon>Eumalacostraca</taxon>
        <taxon>Eucarida</taxon>
        <taxon>Decapoda</taxon>
        <taxon>Pleocyemata</taxon>
        <taxon>Astacidea</taxon>
        <taxon>Parastacoidea</taxon>
        <taxon>Parastacidae</taxon>
        <taxon>Cherax</taxon>
    </lineage>
</organism>
<dbReference type="SMART" id="SM00408">
    <property type="entry name" value="IGc2"/>
    <property type="match status" value="2"/>
</dbReference>
<dbReference type="InterPro" id="IPR003599">
    <property type="entry name" value="Ig_sub"/>
</dbReference>
<dbReference type="GO" id="GO:0016020">
    <property type="term" value="C:membrane"/>
    <property type="evidence" value="ECO:0007669"/>
    <property type="project" value="UniProtKB-SubCell"/>
</dbReference>
<dbReference type="InterPro" id="IPR013162">
    <property type="entry name" value="CD80_C2-set"/>
</dbReference>
<feature type="region of interest" description="Disordered" evidence="4">
    <location>
        <begin position="36"/>
        <end position="62"/>
    </location>
</feature>
<dbReference type="Gene3D" id="2.60.40.10">
    <property type="entry name" value="Immunoglobulins"/>
    <property type="match status" value="3"/>
</dbReference>
<dbReference type="InterPro" id="IPR036179">
    <property type="entry name" value="Ig-like_dom_sf"/>
</dbReference>
<feature type="domain" description="Ig-like" evidence="5">
    <location>
        <begin position="1"/>
        <end position="83"/>
    </location>
</feature>
<keyword evidence="7" id="KW-1185">Reference proteome</keyword>
<dbReference type="SUPFAM" id="SSF48726">
    <property type="entry name" value="Immunoglobulin"/>
    <property type="match status" value="3"/>
</dbReference>
<evidence type="ECO:0000256" key="3">
    <source>
        <dbReference type="ARBA" id="ARBA00023157"/>
    </source>
</evidence>
<dbReference type="SMART" id="SM00409">
    <property type="entry name" value="IG"/>
    <property type="match status" value="1"/>
</dbReference>
<evidence type="ECO:0000256" key="2">
    <source>
        <dbReference type="ARBA" id="ARBA00023136"/>
    </source>
</evidence>
<gene>
    <name evidence="6" type="ORF">OTU49_014006</name>
</gene>
<protein>
    <recommendedName>
        <fullName evidence="5">Ig-like domain-containing protein</fullName>
    </recommendedName>
</protein>
<keyword evidence="2" id="KW-0472">Membrane</keyword>
<dbReference type="Pfam" id="PF08205">
    <property type="entry name" value="C2-set_2"/>
    <property type="match status" value="1"/>
</dbReference>
<feature type="non-terminal residue" evidence="6">
    <location>
        <position position="258"/>
    </location>
</feature>
<comment type="subcellular location">
    <subcellularLocation>
        <location evidence="1">Membrane</location>
        <topology evidence="1">Single-pass membrane protein</topology>
    </subcellularLocation>
</comment>
<dbReference type="InterPro" id="IPR007110">
    <property type="entry name" value="Ig-like_dom"/>
</dbReference>
<dbReference type="InterPro" id="IPR013783">
    <property type="entry name" value="Ig-like_fold"/>
</dbReference>
<feature type="non-terminal residue" evidence="6">
    <location>
        <position position="1"/>
    </location>
</feature>
<reference evidence="6 7" key="1">
    <citation type="journal article" date="2024" name="BMC Genomics">
        <title>Genome assembly of redclaw crayfish (Cherax quadricarinatus) provides insights into its immune adaptation and hypoxia tolerance.</title>
        <authorList>
            <person name="Liu Z."/>
            <person name="Zheng J."/>
            <person name="Li H."/>
            <person name="Fang K."/>
            <person name="Wang S."/>
            <person name="He J."/>
            <person name="Zhou D."/>
            <person name="Weng S."/>
            <person name="Chi M."/>
            <person name="Gu Z."/>
            <person name="He J."/>
            <person name="Li F."/>
            <person name="Wang M."/>
        </authorList>
    </citation>
    <scope>NUCLEOTIDE SEQUENCE [LARGE SCALE GENOMIC DNA]</scope>
    <source>
        <strain evidence="6">ZL_2023a</strain>
    </source>
</reference>
<feature type="domain" description="Ig-like" evidence="5">
    <location>
        <begin position="187"/>
        <end position="258"/>
    </location>
</feature>
<comment type="caution">
    <text evidence="6">The sequence shown here is derived from an EMBL/GenBank/DDBJ whole genome shotgun (WGS) entry which is preliminary data.</text>
</comment>
<name>A0AAW0VRA5_CHEQU</name>
<dbReference type="EMBL" id="JARKIK010002031">
    <property type="protein sequence ID" value="KAK8719492.1"/>
    <property type="molecule type" value="Genomic_DNA"/>
</dbReference>
<dbReference type="PANTHER" id="PTHR23278">
    <property type="entry name" value="SIDESTEP PROTEIN"/>
    <property type="match status" value="1"/>
</dbReference>
<dbReference type="PANTHER" id="PTHR23278:SF25">
    <property type="entry name" value="GH14967P"/>
    <property type="match status" value="1"/>
</dbReference>
<keyword evidence="3" id="KW-1015">Disulfide bond</keyword>
<proteinExistence type="predicted"/>
<feature type="domain" description="Ig-like" evidence="5">
    <location>
        <begin position="90"/>
        <end position="182"/>
    </location>
</feature>
<evidence type="ECO:0000313" key="7">
    <source>
        <dbReference type="Proteomes" id="UP001445076"/>
    </source>
</evidence>
<evidence type="ECO:0000259" key="5">
    <source>
        <dbReference type="PROSITE" id="PS50835"/>
    </source>
</evidence>
<accession>A0AAW0VRA5</accession>
<sequence>DEPLSYGKQYELVCEVRGSRPPPTITWWKGTTRVQGAKETTSSDGNVTTSTLGLTPRPPDDGTTVTCRAQNPATTSVLEQKLALVVFYVPEAVVRLGSSLLSHSIKEGDDVYFECSIQANPRAYKVTWQHNGRQLQHNITAGVIVSNQSLVLQRVTRRHGGSYTCSASNIEGDGFSKPITLDIKYAPVCAPGQLTTYGVARHEDAEVTCRVAANPPADSFKWTFNNTADTIDVPPGRFTSAPTYSIITYTPMTELDYG</sequence>
<dbReference type="PROSITE" id="PS50835">
    <property type="entry name" value="IG_LIKE"/>
    <property type="match status" value="3"/>
</dbReference>